<dbReference type="SUPFAM" id="SSF81383">
    <property type="entry name" value="F-box domain"/>
    <property type="match status" value="1"/>
</dbReference>
<dbReference type="AlphaFoldDB" id="D8Q346"/>
<gene>
    <name evidence="1" type="ORF">SCHCODRAFT_107704</name>
</gene>
<organism evidence="2">
    <name type="scientific">Schizophyllum commune (strain H4-8 / FGSC 9210)</name>
    <name type="common">Split gill fungus</name>
    <dbReference type="NCBI Taxonomy" id="578458"/>
    <lineage>
        <taxon>Eukaryota</taxon>
        <taxon>Fungi</taxon>
        <taxon>Dikarya</taxon>
        <taxon>Basidiomycota</taxon>
        <taxon>Agaricomycotina</taxon>
        <taxon>Agaricomycetes</taxon>
        <taxon>Agaricomycetidae</taxon>
        <taxon>Agaricales</taxon>
        <taxon>Schizophyllaceae</taxon>
        <taxon>Schizophyllum</taxon>
    </lineage>
</organism>
<dbReference type="HOGENOM" id="CLU_036316_4_1_1"/>
<sequence>MNRSHDPTLPLELQLCILENLQDDKRAMATCGLVCRTWVSPTRRALFEKITLLYHDRATLLDLLSSPRATFADHVESLSIVGDSTLTGSAKFHDTLGTLSAMSAIRTLHLAHVDVSTLDDAALSLFHSSFVHIGTLKLDYVRLASPATLARFLAGFVGLRHLRLCASFAGISSRPLDVPLPSFQLESLTYTTQDYSDLCGLMSWFTLSDLSRLERLDIGPIPRTGLLDLAKLMRASDGELRHLAIRLLDTVTSGDIADCLDFAAVPLLQSLQVFVSLPKFGQHRGSSALALLPCVGSCLSQLTLLVSASSPLELNRFDWGALNAALAGWQYRALRDLHVDVACFRDPQTIASTVRDRMGVFDQRGILRVEVKVL</sequence>
<evidence type="ECO:0008006" key="3">
    <source>
        <dbReference type="Google" id="ProtNLM"/>
    </source>
</evidence>
<dbReference type="Gene3D" id="3.80.10.10">
    <property type="entry name" value="Ribonuclease Inhibitor"/>
    <property type="match status" value="1"/>
</dbReference>
<dbReference type="GeneID" id="9595177"/>
<dbReference type="InterPro" id="IPR036047">
    <property type="entry name" value="F-box-like_dom_sf"/>
</dbReference>
<keyword evidence="2" id="KW-1185">Reference proteome</keyword>
<dbReference type="InterPro" id="IPR032675">
    <property type="entry name" value="LRR_dom_sf"/>
</dbReference>
<dbReference type="VEuPathDB" id="FungiDB:SCHCODRAFT_02617673"/>
<evidence type="ECO:0000313" key="2">
    <source>
        <dbReference type="Proteomes" id="UP000007431"/>
    </source>
</evidence>
<accession>D8Q346</accession>
<dbReference type="KEGG" id="scm:SCHCO_02617673"/>
<proteinExistence type="predicted"/>
<evidence type="ECO:0000313" key="1">
    <source>
        <dbReference type="EMBL" id="EFI97629.1"/>
    </source>
</evidence>
<dbReference type="OrthoDB" id="2787007at2759"/>
<dbReference type="InParanoid" id="D8Q346"/>
<dbReference type="EMBL" id="GL377305">
    <property type="protein sequence ID" value="EFI97629.1"/>
    <property type="molecule type" value="Genomic_DNA"/>
</dbReference>
<dbReference type="OMA" id="WIDIFRC"/>
<protein>
    <recommendedName>
        <fullName evidence="3">F-box domain-containing protein</fullName>
    </recommendedName>
</protein>
<feature type="non-terminal residue" evidence="1">
    <location>
        <position position="374"/>
    </location>
</feature>
<reference evidence="1 2" key="1">
    <citation type="journal article" date="2010" name="Nat. Biotechnol.">
        <title>Genome sequence of the model mushroom Schizophyllum commune.</title>
        <authorList>
            <person name="Ohm R.A."/>
            <person name="de Jong J.F."/>
            <person name="Lugones L.G."/>
            <person name="Aerts A."/>
            <person name="Kothe E."/>
            <person name="Stajich J.E."/>
            <person name="de Vries R.P."/>
            <person name="Record E."/>
            <person name="Levasseur A."/>
            <person name="Baker S.E."/>
            <person name="Bartholomew K.A."/>
            <person name="Coutinho P.M."/>
            <person name="Erdmann S."/>
            <person name="Fowler T.J."/>
            <person name="Gathman A.C."/>
            <person name="Lombard V."/>
            <person name="Henrissat B."/>
            <person name="Knabe N."/>
            <person name="Kuees U."/>
            <person name="Lilly W.W."/>
            <person name="Lindquist E."/>
            <person name="Lucas S."/>
            <person name="Magnuson J.K."/>
            <person name="Piumi F."/>
            <person name="Raudaskoski M."/>
            <person name="Salamov A."/>
            <person name="Schmutz J."/>
            <person name="Schwarze F.W.M.R."/>
            <person name="vanKuyk P.A."/>
            <person name="Horton J.S."/>
            <person name="Grigoriev I.V."/>
            <person name="Woesten H.A.B."/>
        </authorList>
    </citation>
    <scope>NUCLEOTIDE SEQUENCE [LARGE SCALE GENOMIC DNA]</scope>
    <source>
        <strain evidence="2">H4-8 / FGSC 9210</strain>
    </source>
</reference>
<name>D8Q346_SCHCM</name>
<dbReference type="Proteomes" id="UP000007431">
    <property type="component" value="Unassembled WGS sequence"/>
</dbReference>